<evidence type="ECO:0000313" key="5">
    <source>
        <dbReference type="EMBL" id="GBG25685.1"/>
    </source>
</evidence>
<gene>
    <name evidence="5" type="ORF">FCC1311_019042</name>
</gene>
<evidence type="ECO:0000259" key="4">
    <source>
        <dbReference type="PROSITE" id="PS50215"/>
    </source>
</evidence>
<comment type="caution">
    <text evidence="1">Lacks conserved residue(s) required for the propagation of feature annotation.</text>
</comment>
<dbReference type="Proteomes" id="UP000241890">
    <property type="component" value="Unassembled WGS sequence"/>
</dbReference>
<protein>
    <submittedName>
        <fullName evidence="5">Zinc metalloproteinase-disintegrin-like lachestatin-2</fullName>
    </submittedName>
</protein>
<dbReference type="InParanoid" id="A0A2R5G562"/>
<feature type="region of interest" description="Disordered" evidence="2">
    <location>
        <begin position="216"/>
        <end position="242"/>
    </location>
</feature>
<dbReference type="Pfam" id="PF13583">
    <property type="entry name" value="Reprolysin_4"/>
    <property type="match status" value="1"/>
</dbReference>
<dbReference type="GO" id="GO:0006508">
    <property type="term" value="P:proteolysis"/>
    <property type="evidence" value="ECO:0007669"/>
    <property type="project" value="InterPro"/>
</dbReference>
<feature type="domain" description="Peptidase M12B" evidence="4">
    <location>
        <begin position="248"/>
        <end position="466"/>
    </location>
</feature>
<keyword evidence="5" id="KW-0401">Integrin</keyword>
<dbReference type="AlphaFoldDB" id="A0A2R5G562"/>
<dbReference type="GO" id="GO:0004222">
    <property type="term" value="F:metalloendopeptidase activity"/>
    <property type="evidence" value="ECO:0007669"/>
    <property type="project" value="InterPro"/>
</dbReference>
<feature type="binding site" evidence="1">
    <location>
        <position position="386"/>
    </location>
    <ligand>
        <name>Zn(2+)</name>
        <dbReference type="ChEBI" id="CHEBI:29105"/>
        <note>catalytic</note>
    </ligand>
</feature>
<dbReference type="SUPFAM" id="SSF55486">
    <property type="entry name" value="Metalloproteases ('zincins'), catalytic domain"/>
    <property type="match status" value="1"/>
</dbReference>
<keyword evidence="1" id="KW-0862">Zinc</keyword>
<reference evidence="5 6" key="1">
    <citation type="submission" date="2017-12" db="EMBL/GenBank/DDBJ databases">
        <title>Sequencing, de novo assembly and annotation of complete genome of a new Thraustochytrid species, strain FCC1311.</title>
        <authorList>
            <person name="Sedici K."/>
            <person name="Godart F."/>
            <person name="Aiese Cigliano R."/>
            <person name="Sanseverino W."/>
            <person name="Barakat M."/>
            <person name="Ortet P."/>
            <person name="Marechal E."/>
            <person name="Cagnac O."/>
            <person name="Amato A."/>
        </authorList>
    </citation>
    <scope>NUCLEOTIDE SEQUENCE [LARGE SCALE GENOMIC DNA]</scope>
</reference>
<feature type="binding site" evidence="1">
    <location>
        <position position="396"/>
    </location>
    <ligand>
        <name>Zn(2+)</name>
        <dbReference type="ChEBI" id="CHEBI:29105"/>
        <note>catalytic</note>
    </ligand>
</feature>
<dbReference type="OrthoDB" id="10676410at2759"/>
<evidence type="ECO:0000313" key="6">
    <source>
        <dbReference type="Proteomes" id="UP000241890"/>
    </source>
</evidence>
<dbReference type="PROSITE" id="PS51257">
    <property type="entry name" value="PROKAR_LIPOPROTEIN"/>
    <property type="match status" value="1"/>
</dbReference>
<comment type="caution">
    <text evidence="5">The sequence shown here is derived from an EMBL/GenBank/DDBJ whole genome shotgun (WGS) entry which is preliminary data.</text>
</comment>
<dbReference type="Gene3D" id="3.40.390.10">
    <property type="entry name" value="Collagenase (Catalytic Domain)"/>
    <property type="match status" value="1"/>
</dbReference>
<evidence type="ECO:0000256" key="1">
    <source>
        <dbReference type="PROSITE-ProRule" id="PRU00276"/>
    </source>
</evidence>
<keyword evidence="6" id="KW-1185">Reference proteome</keyword>
<dbReference type="GO" id="GO:0007229">
    <property type="term" value="P:integrin-mediated signaling pathway"/>
    <property type="evidence" value="ECO:0007669"/>
    <property type="project" value="UniProtKB-KW"/>
</dbReference>
<organism evidence="5 6">
    <name type="scientific">Hondaea fermentalgiana</name>
    <dbReference type="NCBI Taxonomy" id="2315210"/>
    <lineage>
        <taxon>Eukaryota</taxon>
        <taxon>Sar</taxon>
        <taxon>Stramenopiles</taxon>
        <taxon>Bigyra</taxon>
        <taxon>Labyrinthulomycetes</taxon>
        <taxon>Thraustochytrida</taxon>
        <taxon>Thraustochytriidae</taxon>
        <taxon>Hondaea</taxon>
    </lineage>
</organism>
<keyword evidence="1" id="KW-0479">Metal-binding</keyword>
<feature type="binding site" evidence="1">
    <location>
        <position position="390"/>
    </location>
    <ligand>
        <name>Zn(2+)</name>
        <dbReference type="ChEBI" id="CHEBI:29105"/>
        <note>catalytic</note>
    </ligand>
</feature>
<keyword evidence="3" id="KW-0732">Signal</keyword>
<feature type="active site" evidence="1">
    <location>
        <position position="387"/>
    </location>
</feature>
<evidence type="ECO:0000256" key="3">
    <source>
        <dbReference type="SAM" id="SignalP"/>
    </source>
</evidence>
<dbReference type="InterPro" id="IPR001590">
    <property type="entry name" value="Peptidase_M12B"/>
</dbReference>
<feature type="chain" id="PRO_5015341726" evidence="3">
    <location>
        <begin position="24"/>
        <end position="650"/>
    </location>
</feature>
<evidence type="ECO:0000256" key="2">
    <source>
        <dbReference type="SAM" id="MobiDB-lite"/>
    </source>
</evidence>
<feature type="compositionally biased region" description="Polar residues" evidence="2">
    <location>
        <begin position="227"/>
        <end position="242"/>
    </location>
</feature>
<dbReference type="EMBL" id="BEYU01000014">
    <property type="protein sequence ID" value="GBG25685.1"/>
    <property type="molecule type" value="Genomic_DNA"/>
</dbReference>
<dbReference type="InterPro" id="IPR024079">
    <property type="entry name" value="MetalloPept_cat_dom_sf"/>
</dbReference>
<accession>A0A2R5G562</accession>
<dbReference type="PROSITE" id="PS50215">
    <property type="entry name" value="ADAM_MEPRO"/>
    <property type="match status" value="1"/>
</dbReference>
<proteinExistence type="predicted"/>
<sequence>MVKQVILGAVLLAACGSCTTVAALEQQQQQQRVHLQAWTPLEENEVPQDEHVSNRALLEIAEIGDYVQIHTNEVFEHLASMRNNTSTLSFAMPGQANTTLLCNLTESNLAMPPTLAAKFPTLHVWRGKCDDGSLVDLAGEEGAPDSISISFQQPMSAESIYVDSAVPSSSKYLVYNTRKARVASKHAGAGSSRYKYAEAPVPNDADLKARLSATKASAKSASRDEVNASTSSKQRAFASSTQSPTVGRKLRLALIAHKEYVAVSGSTKEAALLAMLKIIYRVNNVYMRELGVYFQLIDNNDELICLPDSTDDACDLSNDIYILYETYDFLEARGVTVDQYDIGHSFTTASGGVAAFESACTYWKEMGTTGLQDPTGDIFAIDFVSHELGHQVGMGHTFRDCQYSNSQLDRRDAVEPGSGTTIMSYAGLCYSTDVEFTAMPIFHPISIQRARAFLEKESCGTVISTSRSSPIVSAPRTCRVPAKQGFFLEGSTTSTDGNSVFQWRALYDEDGTIESFEDALIGDYAFAETRVRFLKIRPLQIVSSGSFAQGQSYTFRWKVGNTKRLAKNVGIYLALDEISQEVIEDFDYGDDLQDPNWVLVATSRNRGRATALVPATIHSSDTAQPGLLMIRSIDTSGCAFFDIKRIMIDP</sequence>
<name>A0A2R5G562_9STRA</name>
<feature type="signal peptide" evidence="3">
    <location>
        <begin position="1"/>
        <end position="23"/>
    </location>
</feature>
<dbReference type="GO" id="GO:0046872">
    <property type="term" value="F:metal ion binding"/>
    <property type="evidence" value="ECO:0007669"/>
    <property type="project" value="UniProtKB-KW"/>
</dbReference>